<dbReference type="Proteomes" id="UP001279734">
    <property type="component" value="Unassembled WGS sequence"/>
</dbReference>
<sequence>MPNHNIKLHPSSTGLSTHCPLSAAKGNNGPLRGLLPAELLQGREIKDPMGANMVIHPQQFQKPPRPVADEKSTIDHHFQNIATASSEKSKQRETNNRSQMGDPRWQQRPTPNQAHKTRAASRLRAFFLGGEGGRECVSKKV</sequence>
<comment type="caution">
    <text evidence="2">The sequence shown here is derived from an EMBL/GenBank/DDBJ whole genome shotgun (WGS) entry which is preliminary data.</text>
</comment>
<dbReference type="AlphaFoldDB" id="A0AAD3XK29"/>
<name>A0AAD3XK29_NEPGR</name>
<evidence type="ECO:0000313" key="2">
    <source>
        <dbReference type="EMBL" id="GMH07513.1"/>
    </source>
</evidence>
<dbReference type="EMBL" id="BSYO01000007">
    <property type="protein sequence ID" value="GMH07513.1"/>
    <property type="molecule type" value="Genomic_DNA"/>
</dbReference>
<reference evidence="2" key="1">
    <citation type="submission" date="2023-05" db="EMBL/GenBank/DDBJ databases">
        <title>Nepenthes gracilis genome sequencing.</title>
        <authorList>
            <person name="Fukushima K."/>
        </authorList>
    </citation>
    <scope>NUCLEOTIDE SEQUENCE</scope>
    <source>
        <strain evidence="2">SING2019-196</strain>
    </source>
</reference>
<evidence type="ECO:0000313" key="3">
    <source>
        <dbReference type="Proteomes" id="UP001279734"/>
    </source>
</evidence>
<keyword evidence="3" id="KW-1185">Reference proteome</keyword>
<gene>
    <name evidence="2" type="ORF">Nepgr_009353</name>
</gene>
<protein>
    <submittedName>
        <fullName evidence="2">Uncharacterized protein</fullName>
    </submittedName>
</protein>
<accession>A0AAD3XK29</accession>
<feature type="region of interest" description="Disordered" evidence="1">
    <location>
        <begin position="81"/>
        <end position="121"/>
    </location>
</feature>
<proteinExistence type="predicted"/>
<organism evidence="2 3">
    <name type="scientific">Nepenthes gracilis</name>
    <name type="common">Slender pitcher plant</name>
    <dbReference type="NCBI Taxonomy" id="150966"/>
    <lineage>
        <taxon>Eukaryota</taxon>
        <taxon>Viridiplantae</taxon>
        <taxon>Streptophyta</taxon>
        <taxon>Embryophyta</taxon>
        <taxon>Tracheophyta</taxon>
        <taxon>Spermatophyta</taxon>
        <taxon>Magnoliopsida</taxon>
        <taxon>eudicotyledons</taxon>
        <taxon>Gunneridae</taxon>
        <taxon>Pentapetalae</taxon>
        <taxon>Caryophyllales</taxon>
        <taxon>Nepenthaceae</taxon>
        <taxon>Nepenthes</taxon>
    </lineage>
</organism>
<evidence type="ECO:0000256" key="1">
    <source>
        <dbReference type="SAM" id="MobiDB-lite"/>
    </source>
</evidence>
<feature type="region of interest" description="Disordered" evidence="1">
    <location>
        <begin position="1"/>
        <end position="21"/>
    </location>
</feature>